<dbReference type="GO" id="GO:0008757">
    <property type="term" value="F:S-adenosylmethionine-dependent methyltransferase activity"/>
    <property type="evidence" value="ECO:0007669"/>
    <property type="project" value="InterPro"/>
</dbReference>
<dbReference type="AlphaFoldDB" id="A0AA86GL69"/>
<dbReference type="RefSeq" id="WP_067183975.1">
    <property type="nucleotide sequence ID" value="NZ_CP012199.1"/>
</dbReference>
<dbReference type="PANTHER" id="PTHR43591">
    <property type="entry name" value="METHYLTRANSFERASE"/>
    <property type="match status" value="1"/>
</dbReference>
<keyword evidence="2" id="KW-0489">Methyltransferase</keyword>
<dbReference type="InterPro" id="IPR029063">
    <property type="entry name" value="SAM-dependent_MTases_sf"/>
</dbReference>
<name>A0AA86GL69_9SPHN</name>
<dbReference type="GO" id="GO:0003861">
    <property type="term" value="F:3-isopropylmalate dehydratase activity"/>
    <property type="evidence" value="ECO:0007669"/>
    <property type="project" value="UniProtKB-EC"/>
</dbReference>
<reference evidence="2 3" key="1">
    <citation type="journal article" date="2016" name="BMC Genomics">
        <title>Genomic analysis of the nitrate-respiring Sphingopyxis granuli (formerly Sphingomonas macrogoltabida) strain TFA.</title>
        <authorList>
            <person name="Garcia-Romero I."/>
            <person name="Perez-Pulido A.J."/>
            <person name="Gonzalez-Flores Y.E."/>
            <person name="Reyes-Ramirez F."/>
            <person name="Santero E."/>
            <person name="Floriano B."/>
        </authorList>
    </citation>
    <scope>NUCLEOTIDE SEQUENCE [LARGE SCALE GENOMIC DNA]</scope>
    <source>
        <strain evidence="2 3">TFA</strain>
    </source>
</reference>
<dbReference type="InterPro" id="IPR013216">
    <property type="entry name" value="Methyltransf_11"/>
</dbReference>
<dbReference type="CDD" id="cd02440">
    <property type="entry name" value="AdoMet_MTases"/>
    <property type="match status" value="1"/>
</dbReference>
<dbReference type="Gene3D" id="3.40.50.150">
    <property type="entry name" value="Vaccinia Virus protein VP39"/>
    <property type="match status" value="1"/>
</dbReference>
<evidence type="ECO:0000313" key="2">
    <source>
        <dbReference type="EMBL" id="AMG74773.1"/>
    </source>
</evidence>
<protein>
    <submittedName>
        <fullName evidence="2">SAM-dependent methyltransferase</fullName>
        <ecNumber evidence="2">4.2.1.33</ecNumber>
    </submittedName>
</protein>
<keyword evidence="2" id="KW-0808">Transferase</keyword>
<dbReference type="GO" id="GO:0032259">
    <property type="term" value="P:methylation"/>
    <property type="evidence" value="ECO:0007669"/>
    <property type="project" value="UniProtKB-KW"/>
</dbReference>
<gene>
    <name evidence="2" type="primary">yafE</name>
    <name evidence="2" type="ORF">SGRAN_2410</name>
</gene>
<dbReference type="KEGG" id="sgi:SGRAN_2410"/>
<evidence type="ECO:0000313" key="3">
    <source>
        <dbReference type="Proteomes" id="UP000058599"/>
    </source>
</evidence>
<dbReference type="EC" id="4.2.1.33" evidence="2"/>
<keyword evidence="3" id="KW-1185">Reference proteome</keyword>
<dbReference type="SUPFAM" id="SSF53335">
    <property type="entry name" value="S-adenosyl-L-methionine-dependent methyltransferases"/>
    <property type="match status" value="1"/>
</dbReference>
<dbReference type="PANTHER" id="PTHR43591:SF24">
    <property type="entry name" value="2-METHOXY-6-POLYPRENYL-1,4-BENZOQUINOL METHYLASE, MITOCHONDRIAL"/>
    <property type="match status" value="1"/>
</dbReference>
<sequence>MSSHHDDRVREQFGPTARSYVTSAVHATGDDLARIAARAAALRPRRALDLGCGGGHVAYAIAPHAGAVTACDLSSDMLAAVEAEAARRQIGNIETIVASAEALPFPDGGFDFLACRFSVHHWRDTEAGLREARRVLARGAPALFIDIVSPGEAARDTHLQSVELLRDTSHVRDYSQAEWTAMLARAGFSVGAVVTARLRMDFADWTARMRTPSVQVEAIRALQAATSDTVARHYAIEADGSFTIDMALFEAA</sequence>
<accession>A0AA86GL69</accession>
<dbReference type="Pfam" id="PF08241">
    <property type="entry name" value="Methyltransf_11"/>
    <property type="match status" value="1"/>
</dbReference>
<evidence type="ECO:0000259" key="1">
    <source>
        <dbReference type="Pfam" id="PF08241"/>
    </source>
</evidence>
<keyword evidence="2" id="KW-0456">Lyase</keyword>
<proteinExistence type="predicted"/>
<feature type="domain" description="Methyltransferase type 11" evidence="1">
    <location>
        <begin position="48"/>
        <end position="140"/>
    </location>
</feature>
<dbReference type="Proteomes" id="UP000058599">
    <property type="component" value="Chromosome"/>
</dbReference>
<organism evidence="2 3">
    <name type="scientific">Sphingopyxis granuli</name>
    <dbReference type="NCBI Taxonomy" id="267128"/>
    <lineage>
        <taxon>Bacteria</taxon>
        <taxon>Pseudomonadati</taxon>
        <taxon>Pseudomonadota</taxon>
        <taxon>Alphaproteobacteria</taxon>
        <taxon>Sphingomonadales</taxon>
        <taxon>Sphingomonadaceae</taxon>
        <taxon>Sphingopyxis</taxon>
    </lineage>
</organism>
<dbReference type="EMBL" id="CP012199">
    <property type="protein sequence ID" value="AMG74773.1"/>
    <property type="molecule type" value="Genomic_DNA"/>
</dbReference>